<organism evidence="2 3">
    <name type="scientific">Bacillus phage Shbh1</name>
    <dbReference type="NCBI Taxonomy" id="1796992"/>
    <lineage>
        <taxon>Viruses</taxon>
        <taxon>Duplodnaviria</taxon>
        <taxon>Heunggongvirae</taxon>
        <taxon>Uroviricota</taxon>
        <taxon>Caudoviricetes</taxon>
        <taxon>Herelleviridae</taxon>
        <taxon>Bastillevirinae</taxon>
        <taxon>Shalavirus</taxon>
        <taxon>Shalavirus Shbh1</taxon>
    </lineage>
</organism>
<feature type="transmembrane region" description="Helical" evidence="1">
    <location>
        <begin position="7"/>
        <end position="26"/>
    </location>
</feature>
<evidence type="ECO:0000313" key="2">
    <source>
        <dbReference type="EMBL" id="AMQ66542.1"/>
    </source>
</evidence>
<proteinExistence type="predicted"/>
<dbReference type="KEGG" id="vg:28799427"/>
<dbReference type="RefSeq" id="YP_009275232.1">
    <property type="nucleotide sequence ID" value="NC_030925.1"/>
</dbReference>
<reference evidence="2 3" key="1">
    <citation type="submission" date="2016-01" db="EMBL/GenBank/DDBJ databases">
        <title>Isolation and characterization of bacteriophages from East Africa Rift Valley soda lakes.</title>
        <authorList>
            <person name="van Zyl L.J."/>
            <person name="Nemavhulani S."/>
            <person name="Cowan D.A."/>
            <person name="Trindade M.I."/>
        </authorList>
    </citation>
    <scope>NUCLEOTIDE SEQUENCE [LARGE SCALE GENOMIC DNA]</scope>
</reference>
<evidence type="ECO:0000256" key="1">
    <source>
        <dbReference type="SAM" id="Phobius"/>
    </source>
</evidence>
<dbReference type="EMBL" id="KU640380">
    <property type="protein sequence ID" value="AMQ66542.1"/>
    <property type="molecule type" value="Genomic_DNA"/>
</dbReference>
<protein>
    <submittedName>
        <fullName evidence="2">Uncharacterized protein</fullName>
    </submittedName>
</protein>
<name>A0A142F185_9CAUD</name>
<keyword evidence="1" id="KW-0472">Membrane</keyword>
<keyword evidence="1" id="KW-1133">Transmembrane helix</keyword>
<dbReference type="Proteomes" id="UP000201588">
    <property type="component" value="Segment"/>
</dbReference>
<evidence type="ECO:0000313" key="3">
    <source>
        <dbReference type="Proteomes" id="UP000201588"/>
    </source>
</evidence>
<keyword evidence="1" id="KW-0812">Transmembrane</keyword>
<keyword evidence="3" id="KW-1185">Reference proteome</keyword>
<dbReference type="GeneID" id="28799427"/>
<accession>A0A142F185</accession>
<sequence length="73" mass="8928">MNGNIDSFYYNVAHIYIIWLLLFLEVKEYKELRLLLYLMLSIFLLIPFASEYNDKSNFKYYIIEGNDWSKMNE</sequence>
<feature type="transmembrane region" description="Helical" evidence="1">
    <location>
        <begin position="32"/>
        <end position="50"/>
    </location>
</feature>